<evidence type="ECO:0000256" key="6">
    <source>
        <dbReference type="PROSITE-ProRule" id="PRU00782"/>
    </source>
</evidence>
<keyword evidence="3 6" id="KW-0518">Myosin</keyword>
<dbReference type="PANTHER" id="PTHR13140">
    <property type="entry name" value="MYOSIN"/>
    <property type="match status" value="1"/>
</dbReference>
<dbReference type="InterPro" id="IPR001609">
    <property type="entry name" value="Myosin_head_motor_dom-like"/>
</dbReference>
<dbReference type="InterPro" id="IPR036961">
    <property type="entry name" value="Kinesin_motor_dom_sf"/>
</dbReference>
<comment type="caution">
    <text evidence="8">The sequence shown here is derived from an EMBL/GenBank/DDBJ whole genome shotgun (WGS) entry which is preliminary data.</text>
</comment>
<dbReference type="OrthoDB" id="6108017at2759"/>
<dbReference type="PRINTS" id="PR00193">
    <property type="entry name" value="MYOSINHEAVY"/>
</dbReference>
<dbReference type="GO" id="GO:0016459">
    <property type="term" value="C:myosin complex"/>
    <property type="evidence" value="ECO:0007669"/>
    <property type="project" value="UniProtKB-KW"/>
</dbReference>
<keyword evidence="2" id="KW-0067">ATP-binding</keyword>
<dbReference type="EMBL" id="CAJNIZ010014575">
    <property type="protein sequence ID" value="CAE7363744.1"/>
    <property type="molecule type" value="Genomic_DNA"/>
</dbReference>
<sequence>MAGAADGQVTSVEKQVLESNPLLEAFGNARTLRNDNSSRFGKFIELQFRSSTSEALQAEDWMSNLKEGSSENAMMSTEGGAVVKDTFLDSCFVTPVVNADASSLGVAGENCRLCGARIQTYLLEKVRVCDQQEGERNYHLFYEAQWCPSRSQNLKLLFPQKLSKEKVKEEVTLNLEGFADLGNFAYLTRSSCKTLKDVDDIEMFERRIHAMQTIGIPNDEMTQILRMVASVLHLGNIKFDAPPNNSEGSMAMAECDRSVEMASKLLGVDRKSLESALCSQTRVTRSEKIRSPVNVRQAADNRDALAKAVYGIVFNFIVQSTNMSIGYVEDVKLFAGVLDIFGFECFKMNSFEQLCINFTNERLQQFFNSFVFKLEANP</sequence>
<dbReference type="SMART" id="SM00242">
    <property type="entry name" value="MYSc"/>
    <property type="match status" value="1"/>
</dbReference>
<gene>
    <name evidence="8" type="primary">XI-D</name>
    <name evidence="8" type="ORF">SPIL2461_LOCUS8744</name>
</gene>
<dbReference type="GO" id="GO:0005524">
    <property type="term" value="F:ATP binding"/>
    <property type="evidence" value="ECO:0007669"/>
    <property type="project" value="UniProtKB-KW"/>
</dbReference>
<dbReference type="PANTHER" id="PTHR13140:SF706">
    <property type="entry name" value="DILUTE CLASS UNCONVENTIONAL MYOSIN, ISOFORM C"/>
    <property type="match status" value="1"/>
</dbReference>
<dbReference type="GO" id="GO:0000146">
    <property type="term" value="F:microfilament motor activity"/>
    <property type="evidence" value="ECO:0007669"/>
    <property type="project" value="TreeGrafter"/>
</dbReference>
<feature type="non-terminal residue" evidence="8">
    <location>
        <position position="1"/>
    </location>
</feature>
<evidence type="ECO:0000256" key="3">
    <source>
        <dbReference type="ARBA" id="ARBA00023123"/>
    </source>
</evidence>
<evidence type="ECO:0000313" key="8">
    <source>
        <dbReference type="EMBL" id="CAE7363744.1"/>
    </source>
</evidence>
<evidence type="ECO:0000256" key="1">
    <source>
        <dbReference type="ARBA" id="ARBA00022741"/>
    </source>
</evidence>
<dbReference type="Gene3D" id="1.20.120.720">
    <property type="entry name" value="Myosin VI head, motor domain, U50 subdomain"/>
    <property type="match status" value="1"/>
</dbReference>
<keyword evidence="5 6" id="KW-0009">Actin-binding</keyword>
<evidence type="ECO:0000313" key="9">
    <source>
        <dbReference type="Proteomes" id="UP000649617"/>
    </source>
</evidence>
<evidence type="ECO:0000256" key="4">
    <source>
        <dbReference type="ARBA" id="ARBA00023175"/>
    </source>
</evidence>
<evidence type="ECO:0000256" key="5">
    <source>
        <dbReference type="ARBA" id="ARBA00023203"/>
    </source>
</evidence>
<dbReference type="GO" id="GO:0051015">
    <property type="term" value="F:actin filament binding"/>
    <property type="evidence" value="ECO:0007669"/>
    <property type="project" value="TreeGrafter"/>
</dbReference>
<evidence type="ECO:0000256" key="2">
    <source>
        <dbReference type="ARBA" id="ARBA00022840"/>
    </source>
</evidence>
<dbReference type="Pfam" id="PF00063">
    <property type="entry name" value="Myosin_head"/>
    <property type="match status" value="2"/>
</dbReference>
<comment type="caution">
    <text evidence="6">Lacks conserved residue(s) required for the propagation of feature annotation.</text>
</comment>
<evidence type="ECO:0000259" key="7">
    <source>
        <dbReference type="PROSITE" id="PS51456"/>
    </source>
</evidence>
<reference evidence="8" key="1">
    <citation type="submission" date="2021-02" db="EMBL/GenBank/DDBJ databases">
        <authorList>
            <person name="Dougan E. K."/>
            <person name="Rhodes N."/>
            <person name="Thang M."/>
            <person name="Chan C."/>
        </authorList>
    </citation>
    <scope>NUCLEOTIDE SEQUENCE</scope>
</reference>
<dbReference type="GO" id="GO:0007015">
    <property type="term" value="P:actin filament organization"/>
    <property type="evidence" value="ECO:0007669"/>
    <property type="project" value="TreeGrafter"/>
</dbReference>
<dbReference type="InterPro" id="IPR027417">
    <property type="entry name" value="P-loop_NTPase"/>
</dbReference>
<accession>A0A812PTM0</accession>
<dbReference type="PROSITE" id="PS51456">
    <property type="entry name" value="MYOSIN_MOTOR"/>
    <property type="match status" value="1"/>
</dbReference>
<keyword evidence="4" id="KW-0505">Motor protein</keyword>
<name>A0A812PTM0_SYMPI</name>
<comment type="similarity">
    <text evidence="6">Belongs to the TRAFAC class myosin-kinesin ATPase superfamily. Myosin family.</text>
</comment>
<dbReference type="GO" id="GO:0016020">
    <property type="term" value="C:membrane"/>
    <property type="evidence" value="ECO:0007669"/>
    <property type="project" value="TreeGrafter"/>
</dbReference>
<keyword evidence="9" id="KW-1185">Reference proteome</keyword>
<protein>
    <submittedName>
        <fullName evidence="8">XI-D protein</fullName>
    </submittedName>
</protein>
<dbReference type="SUPFAM" id="SSF52540">
    <property type="entry name" value="P-loop containing nucleoside triphosphate hydrolases"/>
    <property type="match status" value="2"/>
</dbReference>
<dbReference type="GO" id="GO:0005737">
    <property type="term" value="C:cytoplasm"/>
    <property type="evidence" value="ECO:0007669"/>
    <property type="project" value="TreeGrafter"/>
</dbReference>
<dbReference type="Gene3D" id="1.20.58.530">
    <property type="match status" value="1"/>
</dbReference>
<keyword evidence="1" id="KW-0547">Nucleotide-binding</keyword>
<feature type="domain" description="Myosin motor" evidence="7">
    <location>
        <begin position="1"/>
        <end position="378"/>
    </location>
</feature>
<dbReference type="AlphaFoldDB" id="A0A812PTM0"/>
<organism evidence="8 9">
    <name type="scientific">Symbiodinium pilosum</name>
    <name type="common">Dinoflagellate</name>
    <dbReference type="NCBI Taxonomy" id="2952"/>
    <lineage>
        <taxon>Eukaryota</taxon>
        <taxon>Sar</taxon>
        <taxon>Alveolata</taxon>
        <taxon>Dinophyceae</taxon>
        <taxon>Suessiales</taxon>
        <taxon>Symbiodiniaceae</taxon>
        <taxon>Symbiodinium</taxon>
    </lineage>
</organism>
<dbReference type="Proteomes" id="UP000649617">
    <property type="component" value="Unassembled WGS sequence"/>
</dbReference>
<dbReference type="Gene3D" id="3.40.850.10">
    <property type="entry name" value="Kinesin motor domain"/>
    <property type="match status" value="2"/>
</dbReference>
<proteinExistence type="inferred from homology"/>